<dbReference type="KEGG" id="gtt:GUITHDRAFT_133041"/>
<proteinExistence type="predicted"/>
<gene>
    <name evidence="3" type="ORF">GUITHDRAFT_133041</name>
</gene>
<name>L1JYN3_GUITC</name>
<sequence length="346" mass="39962">MSNPFDRLLQFAEKVEKNAPIVFTKEEEKLIEEIQAQQSVLTKLQEEFQAASIEDGSTWTSFRFETKEASPKLLRSEDEGNQDIIKACREHVVNTAASMVQRTFRGHIGRRMFADVAEEEIRQGASVLIQRMYRGAKQRTMMRNILQEDSDDSESDSEDDGFLNTRHPATGKILKNAPQYGKAINETRRQHHYPRAASEFVVVKFYQFCKMEKNERHDNPADMLKKSQEIESKLLKVDHELDEAMSTIIFTDACFEQLDKTLLTRERALKEILRRRAATRREVHLVQQLKDTPEGQFLEMVPGEEKESSNQDDQGRKKSLLQAHEDGEIDSKVSAFVAALNRKKRK</sequence>
<dbReference type="PROSITE" id="PS50096">
    <property type="entry name" value="IQ"/>
    <property type="match status" value="2"/>
</dbReference>
<feature type="compositionally biased region" description="Acidic residues" evidence="2">
    <location>
        <begin position="148"/>
        <end position="161"/>
    </location>
</feature>
<dbReference type="RefSeq" id="XP_005840280.1">
    <property type="nucleotide sequence ID" value="XM_005840223.1"/>
</dbReference>
<dbReference type="Proteomes" id="UP000011087">
    <property type="component" value="Unassembled WGS sequence"/>
</dbReference>
<dbReference type="PaxDb" id="55529-EKX53300"/>
<dbReference type="EMBL" id="JH992970">
    <property type="protein sequence ID" value="EKX53300.1"/>
    <property type="molecule type" value="Genomic_DNA"/>
</dbReference>
<evidence type="ECO:0000256" key="2">
    <source>
        <dbReference type="SAM" id="MobiDB-lite"/>
    </source>
</evidence>
<evidence type="ECO:0000256" key="1">
    <source>
        <dbReference type="SAM" id="Coils"/>
    </source>
</evidence>
<dbReference type="AlphaFoldDB" id="L1JYN3"/>
<evidence type="ECO:0000313" key="3">
    <source>
        <dbReference type="EMBL" id="EKX53300.1"/>
    </source>
</evidence>
<feature type="region of interest" description="Disordered" evidence="2">
    <location>
        <begin position="301"/>
        <end position="325"/>
    </location>
</feature>
<reference evidence="5" key="2">
    <citation type="submission" date="2012-11" db="EMBL/GenBank/DDBJ databases">
        <authorList>
            <person name="Kuo A."/>
            <person name="Curtis B.A."/>
            <person name="Tanifuji G."/>
            <person name="Burki F."/>
            <person name="Gruber A."/>
            <person name="Irimia M."/>
            <person name="Maruyama S."/>
            <person name="Arias M.C."/>
            <person name="Ball S.G."/>
            <person name="Gile G.H."/>
            <person name="Hirakawa Y."/>
            <person name="Hopkins J.F."/>
            <person name="Rensing S.A."/>
            <person name="Schmutz J."/>
            <person name="Symeonidi A."/>
            <person name="Elias M."/>
            <person name="Eveleigh R.J."/>
            <person name="Herman E.K."/>
            <person name="Klute M.J."/>
            <person name="Nakayama T."/>
            <person name="Obornik M."/>
            <person name="Reyes-Prieto A."/>
            <person name="Armbrust E.V."/>
            <person name="Aves S.J."/>
            <person name="Beiko R.G."/>
            <person name="Coutinho P."/>
            <person name="Dacks J.B."/>
            <person name="Durnford D.G."/>
            <person name="Fast N.M."/>
            <person name="Green B.R."/>
            <person name="Grisdale C."/>
            <person name="Hempe F."/>
            <person name="Henrissat B."/>
            <person name="Hoppner M.P."/>
            <person name="Ishida K.-I."/>
            <person name="Kim E."/>
            <person name="Koreny L."/>
            <person name="Kroth P.G."/>
            <person name="Liu Y."/>
            <person name="Malik S.-B."/>
            <person name="Maier U.G."/>
            <person name="McRose D."/>
            <person name="Mock T."/>
            <person name="Neilson J.A."/>
            <person name="Onodera N.T."/>
            <person name="Poole A.M."/>
            <person name="Pritham E.J."/>
            <person name="Richards T.A."/>
            <person name="Rocap G."/>
            <person name="Roy S.W."/>
            <person name="Sarai C."/>
            <person name="Schaack S."/>
            <person name="Shirato S."/>
            <person name="Slamovits C.H."/>
            <person name="Spencer D.F."/>
            <person name="Suzuki S."/>
            <person name="Worden A.Z."/>
            <person name="Zauner S."/>
            <person name="Barry K."/>
            <person name="Bell C."/>
            <person name="Bharti A.K."/>
            <person name="Crow J.A."/>
            <person name="Grimwood J."/>
            <person name="Kramer R."/>
            <person name="Lindquist E."/>
            <person name="Lucas S."/>
            <person name="Salamov A."/>
            <person name="McFadden G.I."/>
            <person name="Lane C.E."/>
            <person name="Keeling P.J."/>
            <person name="Gray M.W."/>
            <person name="Grigoriev I.V."/>
            <person name="Archibald J.M."/>
        </authorList>
    </citation>
    <scope>NUCLEOTIDE SEQUENCE</scope>
    <source>
        <strain evidence="5">CCMP2712</strain>
    </source>
</reference>
<feature type="compositionally biased region" description="Basic and acidic residues" evidence="2">
    <location>
        <begin position="303"/>
        <end position="316"/>
    </location>
</feature>
<feature type="coiled-coil region" evidence="1">
    <location>
        <begin position="27"/>
        <end position="54"/>
    </location>
</feature>
<protein>
    <submittedName>
        <fullName evidence="3 4">Uncharacterized protein</fullName>
    </submittedName>
</protein>
<accession>L1JYN3</accession>
<feature type="region of interest" description="Disordered" evidence="2">
    <location>
        <begin position="148"/>
        <end position="168"/>
    </location>
</feature>
<dbReference type="EnsemblProtists" id="EKX53300">
    <property type="protein sequence ID" value="EKX53300"/>
    <property type="gene ID" value="GUITHDRAFT_133041"/>
</dbReference>
<keyword evidence="1" id="KW-0175">Coiled coil</keyword>
<organism evidence="3">
    <name type="scientific">Guillardia theta (strain CCMP2712)</name>
    <name type="common">Cryptophyte</name>
    <dbReference type="NCBI Taxonomy" id="905079"/>
    <lineage>
        <taxon>Eukaryota</taxon>
        <taxon>Cryptophyceae</taxon>
        <taxon>Pyrenomonadales</taxon>
        <taxon>Geminigeraceae</taxon>
        <taxon>Guillardia</taxon>
    </lineage>
</organism>
<dbReference type="HOGENOM" id="CLU_802796_0_0_1"/>
<dbReference type="GeneID" id="17310195"/>
<evidence type="ECO:0000313" key="4">
    <source>
        <dbReference type="EnsemblProtists" id="EKX53300"/>
    </source>
</evidence>
<reference evidence="3 5" key="1">
    <citation type="journal article" date="2012" name="Nature">
        <title>Algal genomes reveal evolutionary mosaicism and the fate of nucleomorphs.</title>
        <authorList>
            <consortium name="DOE Joint Genome Institute"/>
            <person name="Curtis B.A."/>
            <person name="Tanifuji G."/>
            <person name="Burki F."/>
            <person name="Gruber A."/>
            <person name="Irimia M."/>
            <person name="Maruyama S."/>
            <person name="Arias M.C."/>
            <person name="Ball S.G."/>
            <person name="Gile G.H."/>
            <person name="Hirakawa Y."/>
            <person name="Hopkins J.F."/>
            <person name="Kuo A."/>
            <person name="Rensing S.A."/>
            <person name="Schmutz J."/>
            <person name="Symeonidi A."/>
            <person name="Elias M."/>
            <person name="Eveleigh R.J."/>
            <person name="Herman E.K."/>
            <person name="Klute M.J."/>
            <person name="Nakayama T."/>
            <person name="Obornik M."/>
            <person name="Reyes-Prieto A."/>
            <person name="Armbrust E.V."/>
            <person name="Aves S.J."/>
            <person name="Beiko R.G."/>
            <person name="Coutinho P."/>
            <person name="Dacks J.B."/>
            <person name="Durnford D.G."/>
            <person name="Fast N.M."/>
            <person name="Green B.R."/>
            <person name="Grisdale C.J."/>
            <person name="Hempel F."/>
            <person name="Henrissat B."/>
            <person name="Hoppner M.P."/>
            <person name="Ishida K."/>
            <person name="Kim E."/>
            <person name="Koreny L."/>
            <person name="Kroth P.G."/>
            <person name="Liu Y."/>
            <person name="Malik S.B."/>
            <person name="Maier U.G."/>
            <person name="McRose D."/>
            <person name="Mock T."/>
            <person name="Neilson J.A."/>
            <person name="Onodera N.T."/>
            <person name="Poole A.M."/>
            <person name="Pritham E.J."/>
            <person name="Richards T.A."/>
            <person name="Rocap G."/>
            <person name="Roy S.W."/>
            <person name="Sarai C."/>
            <person name="Schaack S."/>
            <person name="Shirato S."/>
            <person name="Slamovits C.H."/>
            <person name="Spencer D.F."/>
            <person name="Suzuki S."/>
            <person name="Worden A.Z."/>
            <person name="Zauner S."/>
            <person name="Barry K."/>
            <person name="Bell C."/>
            <person name="Bharti A.K."/>
            <person name="Crow J.A."/>
            <person name="Grimwood J."/>
            <person name="Kramer R."/>
            <person name="Lindquist E."/>
            <person name="Lucas S."/>
            <person name="Salamov A."/>
            <person name="McFadden G.I."/>
            <person name="Lane C.E."/>
            <person name="Keeling P.J."/>
            <person name="Gray M.W."/>
            <person name="Grigoriev I.V."/>
            <person name="Archibald J.M."/>
        </authorList>
    </citation>
    <scope>NUCLEOTIDE SEQUENCE</scope>
    <source>
        <strain evidence="3 5">CCMP2712</strain>
    </source>
</reference>
<dbReference type="Gene3D" id="1.20.5.190">
    <property type="match status" value="1"/>
</dbReference>
<reference evidence="4" key="3">
    <citation type="submission" date="2016-03" db="UniProtKB">
        <authorList>
            <consortium name="EnsemblProtists"/>
        </authorList>
    </citation>
    <scope>IDENTIFICATION</scope>
</reference>
<evidence type="ECO:0000313" key="5">
    <source>
        <dbReference type="Proteomes" id="UP000011087"/>
    </source>
</evidence>
<keyword evidence="5" id="KW-1185">Reference proteome</keyword>